<dbReference type="FunFam" id="3.30.420.10:FF:000095">
    <property type="entry name" value="Transcription elongation factor, mitochondrial"/>
    <property type="match status" value="1"/>
</dbReference>
<dbReference type="InterPro" id="IPR010994">
    <property type="entry name" value="RuvA_2-like"/>
</dbReference>
<evidence type="ECO:0000256" key="9">
    <source>
        <dbReference type="ARBA" id="ARBA00025262"/>
    </source>
</evidence>
<evidence type="ECO:0000256" key="5">
    <source>
        <dbReference type="ARBA" id="ARBA00023015"/>
    </source>
</evidence>
<evidence type="ECO:0000256" key="1">
    <source>
        <dbReference type="ARBA" id="ARBA00004436"/>
    </source>
</evidence>
<evidence type="ECO:0000313" key="11">
    <source>
        <dbReference type="EMBL" id="KAG5203715.1"/>
    </source>
</evidence>
<evidence type="ECO:0000256" key="8">
    <source>
        <dbReference type="ARBA" id="ARBA00023271"/>
    </source>
</evidence>
<comment type="similarity">
    <text evidence="2">Belongs to the TEFM family.</text>
</comment>
<evidence type="ECO:0000256" key="3">
    <source>
        <dbReference type="ARBA" id="ARBA00017000"/>
    </source>
</evidence>
<dbReference type="InterPro" id="IPR036397">
    <property type="entry name" value="RNaseH_sf"/>
</dbReference>
<proteinExistence type="inferred from homology"/>
<dbReference type="FunFam" id="1.10.150.280:FF:000004">
    <property type="entry name" value="Transcription elongation factor, mitochondrial"/>
    <property type="match status" value="1"/>
</dbReference>
<dbReference type="Pfam" id="PF12836">
    <property type="entry name" value="HHH_3"/>
    <property type="match status" value="1"/>
</dbReference>
<dbReference type="PANTHER" id="PTHR21053">
    <property type="entry name" value="TRANSCRIPTION ELONGATION FACTOR, MITOCHONDRIAL"/>
    <property type="match status" value="1"/>
</dbReference>
<dbReference type="Gene3D" id="1.10.150.280">
    <property type="entry name" value="AF1531-like domain"/>
    <property type="match status" value="1"/>
</dbReference>
<dbReference type="InterPro" id="IPR039150">
    <property type="entry name" value="TEFM"/>
</dbReference>
<dbReference type="AlphaFoldDB" id="A0A835ZXD0"/>
<keyword evidence="7" id="KW-0804">Transcription</keyword>
<dbReference type="Proteomes" id="UP000664991">
    <property type="component" value="Unassembled WGS sequence"/>
</dbReference>
<evidence type="ECO:0000256" key="2">
    <source>
        <dbReference type="ARBA" id="ARBA00009086"/>
    </source>
</evidence>
<dbReference type="GO" id="GO:0006392">
    <property type="term" value="P:transcription elongation by mitochondrial RNA polymerase"/>
    <property type="evidence" value="ECO:0007669"/>
    <property type="project" value="InterPro"/>
</dbReference>
<dbReference type="GO" id="GO:0042645">
    <property type="term" value="C:mitochondrial nucleoid"/>
    <property type="evidence" value="ECO:0007669"/>
    <property type="project" value="UniProtKB-SubCell"/>
</dbReference>
<keyword evidence="8" id="KW-1135">Mitochondrion nucleoid</keyword>
<dbReference type="EMBL" id="JAEMGP010000011">
    <property type="protein sequence ID" value="KAG5203715.1"/>
    <property type="molecule type" value="Genomic_DNA"/>
</dbReference>
<comment type="subcellular location">
    <subcellularLocation>
        <location evidence="1">Mitochondrion matrix</location>
        <location evidence="1">Mitochondrion nucleoid</location>
    </subcellularLocation>
</comment>
<evidence type="ECO:0000256" key="7">
    <source>
        <dbReference type="ARBA" id="ARBA00023163"/>
    </source>
</evidence>
<keyword evidence="4" id="KW-0809">Transit peptide</keyword>
<evidence type="ECO:0000256" key="4">
    <source>
        <dbReference type="ARBA" id="ARBA00022946"/>
    </source>
</evidence>
<sequence length="375" mass="42974">MEDETLSKGKWDSHKEFTFWNIATYPQPGLYQECGEAAHLEALHNSCCRKESTAPEKIIPHVDFSDETAKESGKTFDKLFSSEQQASILHVLNTASNKELEAFKLLRGKKSLNIIEHRKKFGPFQNLESLMNVPLFHYKITIQVCNSILNPETGGKKKKLQESRILRKLIKPEIGRERVKAVNSIVSIVSGTRRLAWAHLDRKLAVLDWQQTEYCQLMKGSYLSSVYLEEISSIISKMPKADLYVLEKTGPSFQNPSLFPVLLHFHMTEAMLYALLNVTFAQDGRHQVLSMNRSAVGKHFELMIGDIRTSGKEVVKQLLSESVLKDEPRVFFPPEKIVRYRQMFSSTEHNRVEELYDSLLQAIAFYELAVFNTES</sequence>
<reference evidence="11 12" key="1">
    <citation type="submission" date="2020-12" db="EMBL/GenBank/DDBJ databases">
        <title>De novo assembly of Tibetan sheep genome.</title>
        <authorList>
            <person name="Li X."/>
        </authorList>
    </citation>
    <scope>NUCLEOTIDE SEQUENCE [LARGE SCALE GENOMIC DNA]</scope>
    <source>
        <tissue evidence="11">Heart</tissue>
    </source>
</reference>
<evidence type="ECO:0000256" key="6">
    <source>
        <dbReference type="ARBA" id="ARBA00023128"/>
    </source>
</evidence>
<accession>A0A835ZXD0</accession>
<comment type="subunit">
    <text evidence="10">Interacts with POLRMT.</text>
</comment>
<dbReference type="GO" id="GO:0003676">
    <property type="term" value="F:nucleic acid binding"/>
    <property type="evidence" value="ECO:0007669"/>
    <property type="project" value="InterPro"/>
</dbReference>
<comment type="caution">
    <text evidence="11">The sequence shown here is derived from an EMBL/GenBank/DDBJ whole genome shotgun (WGS) entry which is preliminary data.</text>
</comment>
<gene>
    <name evidence="11" type="ORF">JEQ12_003298</name>
</gene>
<evidence type="ECO:0000313" key="12">
    <source>
        <dbReference type="Proteomes" id="UP000664991"/>
    </source>
</evidence>
<comment type="function">
    <text evidence="9">Transcription elongation factor which increases mitochondrial RNA polymerase processivity. Regulates transcription of the mitochondrial genome, including genes important for the oxidative phosphorylation machinery.</text>
</comment>
<keyword evidence="6" id="KW-0496">Mitochondrion</keyword>
<keyword evidence="5" id="KW-0805">Transcription regulation</keyword>
<dbReference type="GO" id="GO:0030337">
    <property type="term" value="F:DNA polymerase processivity factor activity"/>
    <property type="evidence" value="ECO:0007669"/>
    <property type="project" value="TreeGrafter"/>
</dbReference>
<dbReference type="SUPFAM" id="SSF47781">
    <property type="entry name" value="RuvA domain 2-like"/>
    <property type="match status" value="1"/>
</dbReference>
<protein>
    <recommendedName>
        <fullName evidence="3">Transcription elongation factor, mitochondrial</fullName>
    </recommendedName>
</protein>
<dbReference type="PANTHER" id="PTHR21053:SF2">
    <property type="entry name" value="TRANSCRIPTION ELONGATION FACTOR, MITOCHONDRIAL"/>
    <property type="match status" value="1"/>
</dbReference>
<organism evidence="11 12">
    <name type="scientific">Ovis aries</name>
    <name type="common">Sheep</name>
    <dbReference type="NCBI Taxonomy" id="9940"/>
    <lineage>
        <taxon>Eukaryota</taxon>
        <taxon>Metazoa</taxon>
        <taxon>Chordata</taxon>
        <taxon>Craniata</taxon>
        <taxon>Vertebrata</taxon>
        <taxon>Euteleostomi</taxon>
        <taxon>Mammalia</taxon>
        <taxon>Eutheria</taxon>
        <taxon>Laurasiatheria</taxon>
        <taxon>Artiodactyla</taxon>
        <taxon>Ruminantia</taxon>
        <taxon>Pecora</taxon>
        <taxon>Bovidae</taxon>
        <taxon>Caprinae</taxon>
        <taxon>Ovis</taxon>
    </lineage>
</organism>
<evidence type="ECO:0000256" key="10">
    <source>
        <dbReference type="ARBA" id="ARBA00064298"/>
    </source>
</evidence>
<dbReference type="Gene3D" id="3.30.420.10">
    <property type="entry name" value="Ribonuclease H-like superfamily/Ribonuclease H"/>
    <property type="match status" value="1"/>
</dbReference>
<name>A0A835ZXD0_SHEEP</name>